<evidence type="ECO:0000313" key="4">
    <source>
        <dbReference type="EMBL" id="MFC2927207.1"/>
    </source>
</evidence>
<feature type="chain" id="PRO_5047145266" evidence="2">
    <location>
        <begin position="32"/>
        <end position="568"/>
    </location>
</feature>
<name>A0ABV7A0V5_9PROT</name>
<accession>A0ABV7A0V5</accession>
<gene>
    <name evidence="4" type="ORF">ACFOOR_13940</name>
</gene>
<dbReference type="SMART" id="SM00028">
    <property type="entry name" value="TPR"/>
    <property type="match status" value="3"/>
</dbReference>
<sequence>MSKTPKTRRHRRLLLATSALIFGLAAWPAGAELDPAELEALRIRAVELANSNQCAEALPLIEAVAASSHQAIDWMVAAECAVRDGQPERAADAYWQAVTYRDQLPEAQALNALRGLGYQAEAAGQATRSLIGWEAASRLSSLASDRLMAARAARMDNRPGQAMARLNAIDPGELHGPSLALFYEEKARSMADAQPDAAAAYYERAVAVEDAPYRQYELGLLYDRLDRPVEARRAFDAALAGDPDNVTIVLSAAYAARRGGQDARAAELFRRALRLDPSRNEVREDLGYALIAAGDRQGAAGAFRAALDNGVAGEGEEAELHRYRLRREIEQLERSTYGYAFAGYRSEAAIPNPLQQGASETQVGAEAGWRPDALRDVGGGVTIYGRGYVSTQPGDFDLNEDTLQFGAGARWRPFRDHDFNLSAERLIAGGDLARDAWLLRASYGWTDGYDWNPVRDNWNYTALYADVSYIPDDPQFLSAYASVRQGRRFRVADRWAVTPYVVAVAQTTDDSFTTRERFEAGPGVSLSYWFDEDRYTAPRQRVDFELEYRESLAGDGDDAVIGRVVWSF</sequence>
<proteinExistence type="predicted"/>
<dbReference type="PROSITE" id="PS50005">
    <property type="entry name" value="TPR"/>
    <property type="match status" value="2"/>
</dbReference>
<dbReference type="RefSeq" id="WP_343163193.1">
    <property type="nucleotide sequence ID" value="NZ_JBHRSV010000028.1"/>
</dbReference>
<keyword evidence="1" id="KW-0802">TPR repeat</keyword>
<dbReference type="InterPro" id="IPR019734">
    <property type="entry name" value="TPR_rpt"/>
</dbReference>
<dbReference type="EMBL" id="JBHRSV010000028">
    <property type="protein sequence ID" value="MFC2927207.1"/>
    <property type="molecule type" value="Genomic_DNA"/>
</dbReference>
<evidence type="ECO:0000256" key="2">
    <source>
        <dbReference type="SAM" id="SignalP"/>
    </source>
</evidence>
<feature type="signal peptide" evidence="2">
    <location>
        <begin position="1"/>
        <end position="31"/>
    </location>
</feature>
<feature type="repeat" description="TPR" evidence="1">
    <location>
        <begin position="246"/>
        <end position="279"/>
    </location>
</feature>
<dbReference type="Proteomes" id="UP001595379">
    <property type="component" value="Unassembled WGS sequence"/>
</dbReference>
<evidence type="ECO:0000256" key="1">
    <source>
        <dbReference type="PROSITE-ProRule" id="PRU00339"/>
    </source>
</evidence>
<dbReference type="Gene3D" id="1.25.40.10">
    <property type="entry name" value="Tetratricopeptide repeat domain"/>
    <property type="match status" value="1"/>
</dbReference>
<comment type="caution">
    <text evidence="4">The sequence shown here is derived from an EMBL/GenBank/DDBJ whole genome shotgun (WGS) entry which is preliminary data.</text>
</comment>
<dbReference type="InterPro" id="IPR025137">
    <property type="entry name" value="NfrA_C"/>
</dbReference>
<evidence type="ECO:0000313" key="5">
    <source>
        <dbReference type="Proteomes" id="UP001595379"/>
    </source>
</evidence>
<keyword evidence="5" id="KW-1185">Reference proteome</keyword>
<organism evidence="4 5">
    <name type="scientific">Hyphobacterium vulgare</name>
    <dbReference type="NCBI Taxonomy" id="1736751"/>
    <lineage>
        <taxon>Bacteria</taxon>
        <taxon>Pseudomonadati</taxon>
        <taxon>Pseudomonadota</taxon>
        <taxon>Alphaproteobacteria</taxon>
        <taxon>Maricaulales</taxon>
        <taxon>Maricaulaceae</taxon>
        <taxon>Hyphobacterium</taxon>
    </lineage>
</organism>
<dbReference type="Pfam" id="PF13283">
    <property type="entry name" value="NfrA_C"/>
    <property type="match status" value="1"/>
</dbReference>
<evidence type="ECO:0000259" key="3">
    <source>
        <dbReference type="Pfam" id="PF13283"/>
    </source>
</evidence>
<dbReference type="Pfam" id="PF13432">
    <property type="entry name" value="TPR_16"/>
    <property type="match status" value="1"/>
</dbReference>
<protein>
    <submittedName>
        <fullName evidence="4">Tetratricopeptide repeat protein</fullName>
    </submittedName>
</protein>
<dbReference type="SUPFAM" id="SSF48452">
    <property type="entry name" value="TPR-like"/>
    <property type="match status" value="1"/>
</dbReference>
<reference evidence="5" key="1">
    <citation type="journal article" date="2019" name="Int. J. Syst. Evol. Microbiol.">
        <title>The Global Catalogue of Microorganisms (GCM) 10K type strain sequencing project: providing services to taxonomists for standard genome sequencing and annotation.</title>
        <authorList>
            <consortium name="The Broad Institute Genomics Platform"/>
            <consortium name="The Broad Institute Genome Sequencing Center for Infectious Disease"/>
            <person name="Wu L."/>
            <person name="Ma J."/>
        </authorList>
    </citation>
    <scope>NUCLEOTIDE SEQUENCE [LARGE SCALE GENOMIC DNA]</scope>
    <source>
        <strain evidence="5">KCTC 52487</strain>
    </source>
</reference>
<feature type="domain" description="Bacteriophage N4 adsorption protein A C-terminal" evidence="3">
    <location>
        <begin position="398"/>
        <end position="557"/>
    </location>
</feature>
<feature type="repeat" description="TPR" evidence="1">
    <location>
        <begin position="212"/>
        <end position="245"/>
    </location>
</feature>
<keyword evidence="2" id="KW-0732">Signal</keyword>
<dbReference type="InterPro" id="IPR011990">
    <property type="entry name" value="TPR-like_helical_dom_sf"/>
</dbReference>